<accession>A0A1N7F6K5</accession>
<comment type="similarity">
    <text evidence="1 2">Belongs to the enoyl-CoA hydratase/isomerase family.</text>
</comment>
<dbReference type="AlphaFoldDB" id="A0A1N7F6K5"/>
<dbReference type="GO" id="GO:0006635">
    <property type="term" value="P:fatty acid beta-oxidation"/>
    <property type="evidence" value="ECO:0007669"/>
    <property type="project" value="TreeGrafter"/>
</dbReference>
<sequence length="205" mass="21065">MIALERDEGIWTATIDRADKAGALTEEMLTRLAEIAEAAGGGDGARLLILTGVGKVFSAGADLGAMQGGLATSPVWERLSSAITALPCLSIAALNGTVAGGAIGMVLACDFRVAVPTAQIFYPVMQRGFLPQPSDPARLAALVGPARARRVLLAGERVDAQSALDWGLYDRIAAPEDLTGAAMDLADHALGASPAHVAAIKRLIP</sequence>
<dbReference type="PANTHER" id="PTHR11941">
    <property type="entry name" value="ENOYL-COA HYDRATASE-RELATED"/>
    <property type="match status" value="1"/>
</dbReference>
<evidence type="ECO:0000313" key="4">
    <source>
        <dbReference type="Proteomes" id="UP000186019"/>
    </source>
</evidence>
<evidence type="ECO:0000256" key="1">
    <source>
        <dbReference type="ARBA" id="ARBA00005254"/>
    </source>
</evidence>
<dbReference type="GO" id="GO:0003824">
    <property type="term" value="F:catalytic activity"/>
    <property type="evidence" value="ECO:0007669"/>
    <property type="project" value="InterPro"/>
</dbReference>
<proteinExistence type="inferred from homology"/>
<dbReference type="STRING" id="573024.SAMN05216208_1342"/>
<dbReference type="EMBL" id="FTNV01000001">
    <property type="protein sequence ID" value="SIR95934.1"/>
    <property type="molecule type" value="Genomic_DNA"/>
</dbReference>
<reference evidence="3 4" key="1">
    <citation type="submission" date="2017-01" db="EMBL/GenBank/DDBJ databases">
        <authorList>
            <person name="Mah S.A."/>
            <person name="Swanson W.J."/>
            <person name="Moy G.W."/>
            <person name="Vacquier V.D."/>
        </authorList>
    </citation>
    <scope>NUCLEOTIDE SEQUENCE [LARGE SCALE GENOMIC DNA]</scope>
    <source>
        <strain evidence="3 4">DSM 29590</strain>
    </source>
</reference>
<keyword evidence="4" id="KW-1185">Reference proteome</keyword>
<dbReference type="Pfam" id="PF00378">
    <property type="entry name" value="ECH_1"/>
    <property type="match status" value="1"/>
</dbReference>
<evidence type="ECO:0000313" key="3">
    <source>
        <dbReference type="EMBL" id="SIR95934.1"/>
    </source>
</evidence>
<dbReference type="PANTHER" id="PTHR11941:SF54">
    <property type="entry name" value="ENOYL-COA HYDRATASE, MITOCHONDRIAL"/>
    <property type="match status" value="1"/>
</dbReference>
<dbReference type="PROSITE" id="PS00166">
    <property type="entry name" value="ENOYL_COA_HYDRATASE"/>
    <property type="match status" value="1"/>
</dbReference>
<dbReference type="RefSeq" id="WP_076531128.1">
    <property type="nucleotide sequence ID" value="NZ_FOAC01000001.1"/>
</dbReference>
<dbReference type="CDD" id="cd06558">
    <property type="entry name" value="crotonase-like"/>
    <property type="match status" value="1"/>
</dbReference>
<protein>
    <submittedName>
        <fullName evidence="3">Enoyl-CoA hydratase/carnithine racemase</fullName>
    </submittedName>
</protein>
<organism evidence="3 4">
    <name type="scientific">Roseovarius nanhaiticus</name>
    <dbReference type="NCBI Taxonomy" id="573024"/>
    <lineage>
        <taxon>Bacteria</taxon>
        <taxon>Pseudomonadati</taxon>
        <taxon>Pseudomonadota</taxon>
        <taxon>Alphaproteobacteria</taxon>
        <taxon>Rhodobacterales</taxon>
        <taxon>Roseobacteraceae</taxon>
        <taxon>Roseovarius</taxon>
    </lineage>
</organism>
<name>A0A1N7F6K5_9RHOB</name>
<dbReference type="InterPro" id="IPR029045">
    <property type="entry name" value="ClpP/crotonase-like_dom_sf"/>
</dbReference>
<evidence type="ECO:0000256" key="2">
    <source>
        <dbReference type="RuleBase" id="RU003707"/>
    </source>
</evidence>
<dbReference type="InterPro" id="IPR001753">
    <property type="entry name" value="Enoyl-CoA_hydra/iso"/>
</dbReference>
<dbReference type="OrthoDB" id="7848551at2"/>
<dbReference type="Gene3D" id="3.90.226.10">
    <property type="entry name" value="2-enoyl-CoA Hydratase, Chain A, domain 1"/>
    <property type="match status" value="1"/>
</dbReference>
<dbReference type="SUPFAM" id="SSF52096">
    <property type="entry name" value="ClpP/crotonase"/>
    <property type="match status" value="1"/>
</dbReference>
<dbReference type="InterPro" id="IPR018376">
    <property type="entry name" value="Enoyl-CoA_hyd/isom_CS"/>
</dbReference>
<dbReference type="Proteomes" id="UP000186019">
    <property type="component" value="Unassembled WGS sequence"/>
</dbReference>
<gene>
    <name evidence="3" type="ORF">SAMN05421666_0793</name>
</gene>